<keyword evidence="10" id="KW-1185">Reference proteome</keyword>
<dbReference type="PANTHER" id="PTHR43867:SF4">
    <property type="entry name" value="BETA-(1-3)-GLUCOSYL TRANSFERASE"/>
    <property type="match status" value="1"/>
</dbReference>
<comment type="caution">
    <text evidence="9">The sequence shown here is derived from an EMBL/GenBank/DDBJ whole genome shotgun (WGS) entry which is preliminary data.</text>
</comment>
<dbReference type="InterPro" id="IPR001173">
    <property type="entry name" value="Glyco_trans_2-like"/>
</dbReference>
<evidence type="ECO:0000259" key="8">
    <source>
        <dbReference type="Pfam" id="PF13632"/>
    </source>
</evidence>
<reference evidence="10" key="1">
    <citation type="journal article" date="2019" name="Int. J. Syst. Evol. Microbiol.">
        <title>The Global Catalogue of Microorganisms (GCM) 10K type strain sequencing project: providing services to taxonomists for standard genome sequencing and annotation.</title>
        <authorList>
            <consortium name="The Broad Institute Genomics Platform"/>
            <consortium name="The Broad Institute Genome Sequencing Center for Infectious Disease"/>
            <person name="Wu L."/>
            <person name="Ma J."/>
        </authorList>
    </citation>
    <scope>NUCLEOTIDE SEQUENCE [LARGE SCALE GENOMIC DNA]</scope>
    <source>
        <strain evidence="10">CGMCC 1.12477</strain>
    </source>
</reference>
<dbReference type="PANTHER" id="PTHR43867">
    <property type="entry name" value="CELLULOSE SYNTHASE CATALYTIC SUBUNIT A [UDP-FORMING]"/>
    <property type="match status" value="1"/>
</dbReference>
<feature type="transmembrane region" description="Helical" evidence="7">
    <location>
        <begin position="308"/>
        <end position="332"/>
    </location>
</feature>
<keyword evidence="6 7" id="KW-0472">Membrane</keyword>
<evidence type="ECO:0000256" key="1">
    <source>
        <dbReference type="ARBA" id="ARBA00004141"/>
    </source>
</evidence>
<dbReference type="Pfam" id="PF13632">
    <property type="entry name" value="Glyco_trans_2_3"/>
    <property type="match status" value="1"/>
</dbReference>
<evidence type="ECO:0000256" key="4">
    <source>
        <dbReference type="ARBA" id="ARBA00022692"/>
    </source>
</evidence>
<keyword evidence="5 7" id="KW-1133">Transmembrane helix</keyword>
<comment type="subcellular location">
    <subcellularLocation>
        <location evidence="1">Membrane</location>
        <topology evidence="1">Multi-pass membrane protein</topology>
    </subcellularLocation>
</comment>
<feature type="transmembrane region" description="Helical" evidence="7">
    <location>
        <begin position="417"/>
        <end position="440"/>
    </location>
</feature>
<feature type="transmembrane region" description="Helical" evidence="7">
    <location>
        <begin position="344"/>
        <end position="364"/>
    </location>
</feature>
<feature type="transmembrane region" description="Helical" evidence="7">
    <location>
        <begin position="446"/>
        <end position="464"/>
    </location>
</feature>
<dbReference type="RefSeq" id="WP_379916882.1">
    <property type="nucleotide sequence ID" value="NZ_JBHUDD010000130.1"/>
</dbReference>
<proteinExistence type="predicted"/>
<evidence type="ECO:0000256" key="7">
    <source>
        <dbReference type="SAM" id="Phobius"/>
    </source>
</evidence>
<evidence type="ECO:0000256" key="6">
    <source>
        <dbReference type="ARBA" id="ARBA00023136"/>
    </source>
</evidence>
<gene>
    <name evidence="9" type="ORF">ACFTOW_14400</name>
</gene>
<dbReference type="Gene3D" id="3.90.550.10">
    <property type="entry name" value="Spore Coat Polysaccharide Biosynthesis Protein SpsA, Chain A"/>
    <property type="match status" value="1"/>
</dbReference>
<protein>
    <submittedName>
        <fullName evidence="9">Glycosyltransferase family 2 protein</fullName>
    </submittedName>
</protein>
<dbReference type="InterPro" id="IPR029044">
    <property type="entry name" value="Nucleotide-diphossugar_trans"/>
</dbReference>
<dbReference type="EMBL" id="JBHUDD010000130">
    <property type="protein sequence ID" value="MFD1510578.1"/>
    <property type="molecule type" value="Genomic_DNA"/>
</dbReference>
<keyword evidence="4 7" id="KW-0812">Transmembrane</keyword>
<evidence type="ECO:0000256" key="2">
    <source>
        <dbReference type="ARBA" id="ARBA00022676"/>
    </source>
</evidence>
<sequence>MPALTLVVAALTILVQTVLIVICNLPAVRRTGTALRDDETPGHASAPVLSIHIAARNEPPAVLIATLESLRRQTDAPEHEVIVMINNTPCAELWQPVERWCHKAGRQFRLVRRDRVTGAKAGALNIALRQTRPTASHVVVLDADYQVVPGFLSVIAAELRRTGADFVQFPQAYRHLSPRTQGLSFELAEYFNRHARAANRADAMLLTGTLSVIRRDALATVGGWPSQSCTEDAELGTKLIAAGYRGVFIDRVVGRGLMPLDLRNLHGQRQRWAAGNARVLAGALRGWLGPGRDAGAGPLQRMLVVAQLAAWLNLGAVAVVTLLAAVVQAGFGRATGLGTAIPDTTILLSFATMGLILGATAWPILRAMLPEVPVSVRMQALASRLSMLPISACATIEGLQSKRQAFRVTAKVQPTAHAAQITSILSVTATLGLALVLVAVLSTDPVVAAAGLLLLLPPAGAWAIRKPLSRYAADVSEREG</sequence>
<organism evidence="9 10">
    <name type="scientific">Lacimonas salitolerans</name>
    <dbReference type="NCBI Taxonomy" id="1323750"/>
    <lineage>
        <taxon>Bacteria</taxon>
        <taxon>Pseudomonadati</taxon>
        <taxon>Pseudomonadota</taxon>
        <taxon>Alphaproteobacteria</taxon>
        <taxon>Rhodobacterales</taxon>
        <taxon>Paracoccaceae</taxon>
        <taxon>Lacimonas</taxon>
    </lineage>
</organism>
<feature type="domain" description="Glycosyltransferase 2-like" evidence="8">
    <location>
        <begin position="137"/>
        <end position="325"/>
    </location>
</feature>
<evidence type="ECO:0000313" key="9">
    <source>
        <dbReference type="EMBL" id="MFD1510578.1"/>
    </source>
</evidence>
<evidence type="ECO:0000256" key="5">
    <source>
        <dbReference type="ARBA" id="ARBA00022989"/>
    </source>
</evidence>
<dbReference type="InterPro" id="IPR050321">
    <property type="entry name" value="Glycosyltr_2/OpgH_subfam"/>
</dbReference>
<evidence type="ECO:0000256" key="3">
    <source>
        <dbReference type="ARBA" id="ARBA00022679"/>
    </source>
</evidence>
<name>A0ABW4EKM3_9RHOB</name>
<keyword evidence="3" id="KW-0808">Transferase</keyword>
<accession>A0ABW4EKM3</accession>
<evidence type="ECO:0000313" key="10">
    <source>
        <dbReference type="Proteomes" id="UP001597186"/>
    </source>
</evidence>
<dbReference type="Proteomes" id="UP001597186">
    <property type="component" value="Unassembled WGS sequence"/>
</dbReference>
<keyword evidence="2" id="KW-0328">Glycosyltransferase</keyword>
<dbReference type="SUPFAM" id="SSF53448">
    <property type="entry name" value="Nucleotide-diphospho-sugar transferases"/>
    <property type="match status" value="1"/>
</dbReference>